<evidence type="ECO:0000313" key="2">
    <source>
        <dbReference type="Proteomes" id="UP000619238"/>
    </source>
</evidence>
<gene>
    <name evidence="1" type="ORF">H2O64_09180</name>
</gene>
<accession>A0ABR7Q8F4</accession>
<keyword evidence="2" id="KW-1185">Reference proteome</keyword>
<protein>
    <submittedName>
        <fullName evidence="1">Uncharacterized protein</fullName>
    </submittedName>
</protein>
<organism evidence="1 2">
    <name type="scientific">Kordia aestuariivivens</name>
    <dbReference type="NCBI Taxonomy" id="2759037"/>
    <lineage>
        <taxon>Bacteria</taxon>
        <taxon>Pseudomonadati</taxon>
        <taxon>Bacteroidota</taxon>
        <taxon>Flavobacteriia</taxon>
        <taxon>Flavobacteriales</taxon>
        <taxon>Flavobacteriaceae</taxon>
        <taxon>Kordia</taxon>
    </lineage>
</organism>
<evidence type="ECO:0000313" key="1">
    <source>
        <dbReference type="EMBL" id="MBC8754841.1"/>
    </source>
</evidence>
<proteinExistence type="predicted"/>
<comment type="caution">
    <text evidence="1">The sequence shown here is derived from an EMBL/GenBank/DDBJ whole genome shotgun (WGS) entry which is preliminary data.</text>
</comment>
<name>A0ABR7Q8F4_9FLAO</name>
<dbReference type="RefSeq" id="WP_187561896.1">
    <property type="nucleotide sequence ID" value="NZ_JACGWS010000005.1"/>
</dbReference>
<dbReference type="Pfam" id="PF19775">
    <property type="entry name" value="DUF6261"/>
    <property type="match status" value="1"/>
</dbReference>
<dbReference type="EMBL" id="JACGWS010000005">
    <property type="protein sequence ID" value="MBC8754841.1"/>
    <property type="molecule type" value="Genomic_DNA"/>
</dbReference>
<sequence>MNKPRLGNYRNSEFLQYLKDVLELVNQYDVQLLGVTEQRNALATSTAALDAVFQHDQSNKVTQVLLDLDTKRGSMYSGIKSILEGNTHHFDLVKQEAAKRLLFNFTSYGKNVTRMNYQAETATIDSMLADWNTDPTMQEAVVLLQLSEWVVELQRINTLFNERYLASISETAANPRISFSTLRNDGIVAYRALVARIKAFMTLEANEAYTQVYSEIYELARQYNQVVKFRQTK</sequence>
<dbReference type="InterPro" id="IPR046228">
    <property type="entry name" value="DUF6261"/>
</dbReference>
<reference evidence="1 2" key="1">
    <citation type="submission" date="2020-07" db="EMBL/GenBank/DDBJ databases">
        <title>Description of Kordia aestuariivivens sp. nov., isolated from a tidal flat.</title>
        <authorList>
            <person name="Park S."/>
            <person name="Yoon J.-H."/>
        </authorList>
    </citation>
    <scope>NUCLEOTIDE SEQUENCE [LARGE SCALE GENOMIC DNA]</scope>
    <source>
        <strain evidence="1 2">YSTF-M3</strain>
    </source>
</reference>
<dbReference type="Proteomes" id="UP000619238">
    <property type="component" value="Unassembled WGS sequence"/>
</dbReference>